<proteinExistence type="predicted"/>
<reference evidence="1" key="2">
    <citation type="journal article" date="2015" name="Data Brief">
        <title>Shoot transcriptome of the giant reed, Arundo donax.</title>
        <authorList>
            <person name="Barrero R.A."/>
            <person name="Guerrero F.D."/>
            <person name="Moolhuijzen P."/>
            <person name="Goolsby J.A."/>
            <person name="Tidwell J."/>
            <person name="Bellgard S.E."/>
            <person name="Bellgard M.I."/>
        </authorList>
    </citation>
    <scope>NUCLEOTIDE SEQUENCE</scope>
    <source>
        <tissue evidence="1">Shoot tissue taken approximately 20 cm above the soil surface</tissue>
    </source>
</reference>
<sequence>MLFLVDHGPYTSLGSCTAPWSLTTVSSSPANRYYLREGAK</sequence>
<evidence type="ECO:0000313" key="1">
    <source>
        <dbReference type="EMBL" id="JAD38708.1"/>
    </source>
</evidence>
<reference evidence="1" key="1">
    <citation type="submission" date="2014-09" db="EMBL/GenBank/DDBJ databases">
        <authorList>
            <person name="Magalhaes I.L.F."/>
            <person name="Oliveira U."/>
            <person name="Santos F.R."/>
            <person name="Vidigal T.H.D.A."/>
            <person name="Brescovit A.D."/>
            <person name="Santos A.J."/>
        </authorList>
    </citation>
    <scope>NUCLEOTIDE SEQUENCE</scope>
    <source>
        <tissue evidence="1">Shoot tissue taken approximately 20 cm above the soil surface</tissue>
    </source>
</reference>
<protein>
    <submittedName>
        <fullName evidence="1">Uncharacterized protein</fullName>
    </submittedName>
</protein>
<dbReference type="AlphaFoldDB" id="A0A0A8ZM12"/>
<accession>A0A0A8ZM12</accession>
<dbReference type="EMBL" id="GBRH01259187">
    <property type="protein sequence ID" value="JAD38708.1"/>
    <property type="molecule type" value="Transcribed_RNA"/>
</dbReference>
<organism evidence="1">
    <name type="scientific">Arundo donax</name>
    <name type="common">Giant reed</name>
    <name type="synonym">Donax arundinaceus</name>
    <dbReference type="NCBI Taxonomy" id="35708"/>
    <lineage>
        <taxon>Eukaryota</taxon>
        <taxon>Viridiplantae</taxon>
        <taxon>Streptophyta</taxon>
        <taxon>Embryophyta</taxon>
        <taxon>Tracheophyta</taxon>
        <taxon>Spermatophyta</taxon>
        <taxon>Magnoliopsida</taxon>
        <taxon>Liliopsida</taxon>
        <taxon>Poales</taxon>
        <taxon>Poaceae</taxon>
        <taxon>PACMAD clade</taxon>
        <taxon>Arundinoideae</taxon>
        <taxon>Arundineae</taxon>
        <taxon>Arundo</taxon>
    </lineage>
</organism>
<name>A0A0A8ZM12_ARUDO</name>